<feature type="compositionally biased region" description="Basic and acidic residues" evidence="3">
    <location>
        <begin position="1"/>
        <end position="14"/>
    </location>
</feature>
<dbReference type="Proteomes" id="UP000677054">
    <property type="component" value="Unassembled WGS sequence"/>
</dbReference>
<protein>
    <recommendedName>
        <fullName evidence="4">Septin-type G domain-containing protein</fullName>
    </recommendedName>
</protein>
<proteinExistence type="inferred from homology"/>
<dbReference type="EMBL" id="CAJPEV010002404">
    <property type="protein sequence ID" value="CAG0896774.1"/>
    <property type="molecule type" value="Genomic_DNA"/>
</dbReference>
<feature type="domain" description="Septin-type G" evidence="4">
    <location>
        <begin position="90"/>
        <end position="167"/>
    </location>
</feature>
<evidence type="ECO:0000256" key="2">
    <source>
        <dbReference type="SAM" id="Coils"/>
    </source>
</evidence>
<comment type="similarity">
    <text evidence="1">Belongs to the TRAFAC class TrmE-Era-EngA-EngB-Septin-like GTPase superfamily. Septin GTPase family.</text>
</comment>
<evidence type="ECO:0000313" key="6">
    <source>
        <dbReference type="Proteomes" id="UP000677054"/>
    </source>
</evidence>
<dbReference type="GO" id="GO:0005525">
    <property type="term" value="F:GTP binding"/>
    <property type="evidence" value="ECO:0007669"/>
    <property type="project" value="UniProtKB-KW"/>
</dbReference>
<accession>A0A7R9A8V8</accession>
<dbReference type="Pfam" id="PF00735">
    <property type="entry name" value="Septin"/>
    <property type="match status" value="1"/>
</dbReference>
<dbReference type="PANTHER" id="PTHR32046:SF14">
    <property type="match status" value="1"/>
</dbReference>
<dbReference type="EMBL" id="LR901921">
    <property type="protein sequence ID" value="CAD7249627.1"/>
    <property type="molecule type" value="Genomic_DNA"/>
</dbReference>
<dbReference type="InterPro" id="IPR030379">
    <property type="entry name" value="G_SEPTIN_dom"/>
</dbReference>
<feature type="region of interest" description="Disordered" evidence="3">
    <location>
        <begin position="1"/>
        <end position="25"/>
    </location>
</feature>
<evidence type="ECO:0000256" key="3">
    <source>
        <dbReference type="SAM" id="MobiDB-lite"/>
    </source>
</evidence>
<sequence>MDNLNRKEKTDAAQRHTTTPVEIPIPPAPKMEKKVRVAERIRDKSILLKKINGCYVYELRKEEVCREVGSYGIYHILKPEVPDISIGRIVMFIGATGAGKTTLINTLVNYIFGVELEDPFRFMLVNERYTGASSSTKEVSAYIIHAQHGARFPHTLTVIDTPGFGDTDGLDHDKKIALNKANVPFHDTFPINNSPVFANPENFFGGKNTLRSRWDACFHKMQLFCERLEDCGAASLDITREVLDERLAIEDILQRLQEEIHSGLEKLSELKQRYNDEKHMRETKGTQENLQILADQFLGKQVEVQSLIHKAHASLIQLEEKAMKVDRTSLVDYINFLIQQEMYQGSTSKIEALEAALQTAMWLSSVRDQEEWNPFDQPLSDLKQIIYGFPLEDEDRDVQFLRQPKGFIQTIERIFLLHKKEKTNETQRQATMNVEVSTPAAPKLEEKVRVAERIRDKSIPLEKFNGFDVYELRKEEVCRKVGSYGIYHILKPDVSDISIGRIVMFTGATGAGKTTLINTIVNYILGVEFEDPFRFKLINEGDTGASSNTKEVSAYIIHAVVPRSKGILYPFRLDIVRIHAVGLVVPANIVRLTAEQMYIFDSVLEVFGNDVGKTFVALLTFSDGTEPLALKALNKANVPFHDTFPINNSPVFTNSKKFLLGGEATMKQLWNGCFDCIRLFCNRLEDCEAVSLAITKEVVNERTVVEDALQQLQEEIQKGLDKLSELGTYMKEKQAKNIMGAERHLHKLADEFLETQLEVQSLIHKAHTSLELLEEKAMKADKTSLVGYIDIMMKRESRPENVNALKTARDIAIQMDKLRISPGEDPFVVKLAELKKLGVDLSRSEDGSPVVVFSSGSQSAVKALAAFFKLKQRH</sequence>
<dbReference type="OrthoDB" id="2386367at2759"/>
<feature type="coiled-coil region" evidence="2">
    <location>
        <begin position="695"/>
        <end position="722"/>
    </location>
</feature>
<keyword evidence="2" id="KW-0175">Coiled coil</keyword>
<reference evidence="5" key="1">
    <citation type="submission" date="2020-11" db="EMBL/GenBank/DDBJ databases">
        <authorList>
            <person name="Tran Van P."/>
        </authorList>
    </citation>
    <scope>NUCLEOTIDE SEQUENCE</scope>
</reference>
<keyword evidence="6" id="KW-1185">Reference proteome</keyword>
<evidence type="ECO:0000313" key="5">
    <source>
        <dbReference type="EMBL" id="CAD7249627.1"/>
    </source>
</evidence>
<evidence type="ECO:0000259" key="4">
    <source>
        <dbReference type="Pfam" id="PF00735"/>
    </source>
</evidence>
<keyword evidence="1" id="KW-0547">Nucleotide-binding</keyword>
<dbReference type="AlphaFoldDB" id="A0A7R9A8V8"/>
<dbReference type="Gene3D" id="3.40.50.300">
    <property type="entry name" value="P-loop containing nucleotide triphosphate hydrolases"/>
    <property type="match status" value="2"/>
</dbReference>
<dbReference type="SUPFAM" id="SSF52540">
    <property type="entry name" value="P-loop containing nucleoside triphosphate hydrolases"/>
    <property type="match status" value="4"/>
</dbReference>
<organism evidence="5">
    <name type="scientific">Darwinula stevensoni</name>
    <dbReference type="NCBI Taxonomy" id="69355"/>
    <lineage>
        <taxon>Eukaryota</taxon>
        <taxon>Metazoa</taxon>
        <taxon>Ecdysozoa</taxon>
        <taxon>Arthropoda</taxon>
        <taxon>Crustacea</taxon>
        <taxon>Oligostraca</taxon>
        <taxon>Ostracoda</taxon>
        <taxon>Podocopa</taxon>
        <taxon>Podocopida</taxon>
        <taxon>Darwinulocopina</taxon>
        <taxon>Darwinuloidea</taxon>
        <taxon>Darwinulidae</taxon>
        <taxon>Darwinula</taxon>
    </lineage>
</organism>
<dbReference type="PANTHER" id="PTHR32046">
    <property type="entry name" value="G DOMAIN-CONTAINING PROTEIN"/>
    <property type="match status" value="1"/>
</dbReference>
<name>A0A7R9A8V8_9CRUS</name>
<keyword evidence="1" id="KW-0342">GTP-binding</keyword>
<gene>
    <name evidence="5" type="ORF">DSTB1V02_LOCUS9415</name>
</gene>
<evidence type="ECO:0000256" key="1">
    <source>
        <dbReference type="RuleBase" id="RU004560"/>
    </source>
</evidence>
<dbReference type="InterPro" id="IPR027417">
    <property type="entry name" value="P-loop_NTPase"/>
</dbReference>